<keyword evidence="2" id="KW-1185">Reference proteome</keyword>
<name>A0ABQ4GJ79_9ACTN</name>
<dbReference type="EMBL" id="BOOF01000010">
    <property type="protein sequence ID" value="GIH61492.1"/>
    <property type="molecule type" value="Genomic_DNA"/>
</dbReference>
<dbReference type="RefSeq" id="WP_204048318.1">
    <property type="nucleotide sequence ID" value="NZ_BOOF01000010.1"/>
</dbReference>
<evidence type="ECO:0000313" key="1">
    <source>
        <dbReference type="EMBL" id="GIH61492.1"/>
    </source>
</evidence>
<accession>A0ABQ4GJ79</accession>
<sequence>MGRRKYRDERRHYRYVEAMVVDRVLDENTQSVLRMLPGQPIVTANQFSASVDWDDYTREMEKFVEQTFDAWLFFDNYGPRTVAFRIPSAALPTQAVAPHLHGTSLEGLCMETSGDDLLLRFSLYAEDSELFNLNETGAGWLHKILPVREELMSGRLDALELARVVGTHWDEVDRNPSAEYGLSKASRVLAAYLLVAPEELARLAAKRTEAGSVELPAGWLSACSGLEPVARWEFAAADPRKSFQITLGRLPSGCEYGEWYVTSSEPRGRPLAFRTEDDARRGYHDEALRLQRLNDPGRWRQLDHTV</sequence>
<proteinExistence type="predicted"/>
<comment type="caution">
    <text evidence="1">The sequence shown here is derived from an EMBL/GenBank/DDBJ whole genome shotgun (WGS) entry which is preliminary data.</text>
</comment>
<protein>
    <submittedName>
        <fullName evidence="1">Uncharacterized protein</fullName>
    </submittedName>
</protein>
<organism evidence="1 2">
    <name type="scientific">Microbispora siamensis</name>
    <dbReference type="NCBI Taxonomy" id="564413"/>
    <lineage>
        <taxon>Bacteria</taxon>
        <taxon>Bacillati</taxon>
        <taxon>Actinomycetota</taxon>
        <taxon>Actinomycetes</taxon>
        <taxon>Streptosporangiales</taxon>
        <taxon>Streptosporangiaceae</taxon>
        <taxon>Microbispora</taxon>
    </lineage>
</organism>
<dbReference type="Proteomes" id="UP000660454">
    <property type="component" value="Unassembled WGS sequence"/>
</dbReference>
<reference evidence="1 2" key="1">
    <citation type="submission" date="2021-01" db="EMBL/GenBank/DDBJ databases">
        <title>Whole genome shotgun sequence of Microbispora siamensis NBRC 104113.</title>
        <authorList>
            <person name="Komaki H."/>
            <person name="Tamura T."/>
        </authorList>
    </citation>
    <scope>NUCLEOTIDE SEQUENCE [LARGE SCALE GENOMIC DNA]</scope>
    <source>
        <strain evidence="1 2">NBRC 104113</strain>
    </source>
</reference>
<evidence type="ECO:0000313" key="2">
    <source>
        <dbReference type="Proteomes" id="UP000660454"/>
    </source>
</evidence>
<gene>
    <name evidence="1" type="ORF">Msi02_23090</name>
</gene>